<evidence type="ECO:0000313" key="2">
    <source>
        <dbReference type="EMBL" id="GKT05588.1"/>
    </source>
</evidence>
<dbReference type="PANTHER" id="PTHR43677">
    <property type="entry name" value="SHORT-CHAIN DEHYDROGENASE/REDUCTASE"/>
    <property type="match status" value="1"/>
</dbReference>
<dbReference type="InterPro" id="IPR051397">
    <property type="entry name" value="Zn-ADH-like_protein"/>
</dbReference>
<dbReference type="EMBL" id="BQXO01000002">
    <property type="protein sequence ID" value="GKT05588.1"/>
    <property type="molecule type" value="Genomic_DNA"/>
</dbReference>
<dbReference type="InterPro" id="IPR020843">
    <property type="entry name" value="ER"/>
</dbReference>
<dbReference type="Proteomes" id="UP001628078">
    <property type="component" value="Unassembled WGS sequence"/>
</dbReference>
<dbReference type="PANTHER" id="PTHR43677:SF11">
    <property type="entry name" value="ZINC-CONTAINING ALCOHOL DEHYDROGENASE"/>
    <property type="match status" value="1"/>
</dbReference>
<evidence type="ECO:0000259" key="1">
    <source>
        <dbReference type="SMART" id="SM00829"/>
    </source>
</evidence>
<dbReference type="Gene3D" id="3.90.180.10">
    <property type="entry name" value="Medium-chain alcohol dehydrogenases, catalytic domain"/>
    <property type="match status" value="1"/>
</dbReference>
<dbReference type="InterPro" id="IPR011032">
    <property type="entry name" value="GroES-like_sf"/>
</dbReference>
<name>A0ABQ5JSS2_9LACO</name>
<sequence>MMKAIVVRNFDEGPKFETNYPTPSEQADEVIINVLSSSLSNRARSSATGQHYTATGKLPMVPGIDGVGTLPNGKKVYFVADGSFAEQVAVEKGHWVELPSSVNDSKVAGLMNPALSAWMALKYRVNFKKHQKVMILGASGNAGKVAIQVAQRLGAGEIVAVGRHIEQAELSALGATQVIELDQEAAMVKQALALAGQDIDVVLDYLWGEVTANAMWAIIPHRNDDEQELKWVSIGTAAGQTASLPGAAFRAVKLQLIGSGQGSIGVHDIIKSFKEILQSESQQPFSFVFKQVPLDDFEEAWQEKGTKRIVFEVRHSK</sequence>
<dbReference type="InterPro" id="IPR036291">
    <property type="entry name" value="NAD(P)-bd_dom_sf"/>
</dbReference>
<comment type="caution">
    <text evidence="2">The sequence shown here is derived from an EMBL/GenBank/DDBJ whole genome shotgun (WGS) entry which is preliminary data.</text>
</comment>
<evidence type="ECO:0000313" key="3">
    <source>
        <dbReference type="Proteomes" id="UP001628078"/>
    </source>
</evidence>
<protein>
    <submittedName>
        <fullName evidence="2">NADPH:quinone reductase</fullName>
    </submittedName>
</protein>
<proteinExistence type="predicted"/>
<keyword evidence="3" id="KW-1185">Reference proteome</keyword>
<dbReference type="SMART" id="SM00829">
    <property type="entry name" value="PKS_ER"/>
    <property type="match status" value="1"/>
</dbReference>
<dbReference type="SUPFAM" id="SSF50129">
    <property type="entry name" value="GroES-like"/>
    <property type="match status" value="1"/>
</dbReference>
<dbReference type="SUPFAM" id="SSF51735">
    <property type="entry name" value="NAD(P)-binding Rossmann-fold domains"/>
    <property type="match status" value="1"/>
</dbReference>
<gene>
    <name evidence="2" type="ORF">JCM31185_08760</name>
</gene>
<dbReference type="Gene3D" id="3.40.50.720">
    <property type="entry name" value="NAD(P)-binding Rossmann-like Domain"/>
    <property type="match status" value="1"/>
</dbReference>
<reference evidence="2 3" key="1">
    <citation type="submission" date="2022-03" db="EMBL/GenBank/DDBJ databases">
        <title>Draft genome sequence of Furfurilactobacillus curtus JCM 31185.</title>
        <authorList>
            <person name="Suzuki S."/>
            <person name="Endo A."/>
            <person name="Kajikawa A."/>
        </authorList>
    </citation>
    <scope>NUCLEOTIDE SEQUENCE [LARGE SCALE GENOMIC DNA]</scope>
    <source>
        <strain evidence="2 3">JCM 31185</strain>
    </source>
</reference>
<dbReference type="RefSeq" id="WP_407882958.1">
    <property type="nucleotide sequence ID" value="NZ_BQXO01000002.1"/>
</dbReference>
<organism evidence="2 3">
    <name type="scientific">Furfurilactobacillus curtus</name>
    <dbReference type="NCBI Taxonomy" id="1746200"/>
    <lineage>
        <taxon>Bacteria</taxon>
        <taxon>Bacillati</taxon>
        <taxon>Bacillota</taxon>
        <taxon>Bacilli</taxon>
        <taxon>Lactobacillales</taxon>
        <taxon>Lactobacillaceae</taxon>
        <taxon>Furfurilactobacillus</taxon>
    </lineage>
</organism>
<feature type="domain" description="Enoyl reductase (ER)" evidence="1">
    <location>
        <begin position="9"/>
        <end position="311"/>
    </location>
</feature>
<accession>A0ABQ5JSS2</accession>